<evidence type="ECO:0000313" key="2">
    <source>
        <dbReference type="EMBL" id="CAA9566662.1"/>
    </source>
</evidence>
<gene>
    <name evidence="2" type="ORF">AVDCRST_MAG49-3122</name>
</gene>
<name>A0A6J4V6F1_9BACT</name>
<dbReference type="AlphaFoldDB" id="A0A6J4V6F1"/>
<feature type="compositionally biased region" description="Basic and acidic residues" evidence="1">
    <location>
        <begin position="67"/>
        <end position="80"/>
    </location>
</feature>
<dbReference type="EMBL" id="CADCWG010000211">
    <property type="protein sequence ID" value="CAA9566662.1"/>
    <property type="molecule type" value="Genomic_DNA"/>
</dbReference>
<protein>
    <submittedName>
        <fullName evidence="2">Uncharacterized protein</fullName>
    </submittedName>
</protein>
<feature type="non-terminal residue" evidence="2">
    <location>
        <position position="90"/>
    </location>
</feature>
<proteinExistence type="predicted"/>
<sequence>WQHPFAASFGSRVRDEVPPVGAFDAVLEAQTVIADRRTIDDYNRRRPRSGLEWRPAAAYPARLTTDTSERPARLSPRPDRQTGVGQAAWG</sequence>
<feature type="non-terminal residue" evidence="2">
    <location>
        <position position="1"/>
    </location>
</feature>
<reference evidence="2" key="1">
    <citation type="submission" date="2020-02" db="EMBL/GenBank/DDBJ databases">
        <authorList>
            <person name="Meier V. D."/>
        </authorList>
    </citation>
    <scope>NUCLEOTIDE SEQUENCE</scope>
    <source>
        <strain evidence="2">AVDCRST_MAG49</strain>
    </source>
</reference>
<evidence type="ECO:0000256" key="1">
    <source>
        <dbReference type="SAM" id="MobiDB-lite"/>
    </source>
</evidence>
<organism evidence="2">
    <name type="scientific">uncultured Thermomicrobiales bacterium</name>
    <dbReference type="NCBI Taxonomy" id="1645740"/>
    <lineage>
        <taxon>Bacteria</taxon>
        <taxon>Pseudomonadati</taxon>
        <taxon>Thermomicrobiota</taxon>
        <taxon>Thermomicrobia</taxon>
        <taxon>Thermomicrobiales</taxon>
        <taxon>environmental samples</taxon>
    </lineage>
</organism>
<feature type="region of interest" description="Disordered" evidence="1">
    <location>
        <begin position="44"/>
        <end position="90"/>
    </location>
</feature>
<accession>A0A6J4V6F1</accession>